<dbReference type="AlphaFoldDB" id="A0A0C9WZ19"/>
<protein>
    <submittedName>
        <fullName evidence="1">Uncharacterized protein</fullName>
    </submittedName>
</protein>
<dbReference type="HOGENOM" id="CLU_2622401_0_0_1"/>
<sequence>MYGPTVQHLPGNFFLKRSIAANPEVKAMRIVAAHTTVPTTKVIDLLNNDYILMTGLPGDTLGPAFYDMDELCESHFGR</sequence>
<name>A0A0C9WZ19_9AGAR</name>
<reference evidence="1 2" key="1">
    <citation type="submission" date="2014-04" db="EMBL/GenBank/DDBJ databases">
        <authorList>
            <consortium name="DOE Joint Genome Institute"/>
            <person name="Kuo A."/>
            <person name="Kohler A."/>
            <person name="Nagy L.G."/>
            <person name="Floudas D."/>
            <person name="Copeland A."/>
            <person name="Barry K.W."/>
            <person name="Cichocki N."/>
            <person name="Veneault-Fourrey C."/>
            <person name="LaButti K."/>
            <person name="Lindquist E.A."/>
            <person name="Lipzen A."/>
            <person name="Lundell T."/>
            <person name="Morin E."/>
            <person name="Murat C."/>
            <person name="Sun H."/>
            <person name="Tunlid A."/>
            <person name="Henrissat B."/>
            <person name="Grigoriev I.V."/>
            <person name="Hibbett D.S."/>
            <person name="Martin F."/>
            <person name="Nordberg H.P."/>
            <person name="Cantor M.N."/>
            <person name="Hua S.X."/>
        </authorList>
    </citation>
    <scope>NUCLEOTIDE SEQUENCE [LARGE SCALE GENOMIC DNA]</scope>
    <source>
        <strain evidence="1 2">LaAM-08-1</strain>
    </source>
</reference>
<evidence type="ECO:0000313" key="1">
    <source>
        <dbReference type="EMBL" id="KIK05010.1"/>
    </source>
</evidence>
<evidence type="ECO:0000313" key="2">
    <source>
        <dbReference type="Proteomes" id="UP000054477"/>
    </source>
</evidence>
<dbReference type="EMBL" id="KN838564">
    <property type="protein sequence ID" value="KIK05010.1"/>
    <property type="molecule type" value="Genomic_DNA"/>
</dbReference>
<dbReference type="Proteomes" id="UP000054477">
    <property type="component" value="Unassembled WGS sequence"/>
</dbReference>
<dbReference type="OrthoDB" id="5404599at2759"/>
<gene>
    <name evidence="1" type="ORF">K443DRAFT_675477</name>
</gene>
<proteinExistence type="predicted"/>
<reference evidence="2" key="2">
    <citation type="submission" date="2015-01" db="EMBL/GenBank/DDBJ databases">
        <title>Evolutionary Origins and Diversification of the Mycorrhizal Mutualists.</title>
        <authorList>
            <consortium name="DOE Joint Genome Institute"/>
            <consortium name="Mycorrhizal Genomics Consortium"/>
            <person name="Kohler A."/>
            <person name="Kuo A."/>
            <person name="Nagy L.G."/>
            <person name="Floudas D."/>
            <person name="Copeland A."/>
            <person name="Barry K.W."/>
            <person name="Cichocki N."/>
            <person name="Veneault-Fourrey C."/>
            <person name="LaButti K."/>
            <person name="Lindquist E.A."/>
            <person name="Lipzen A."/>
            <person name="Lundell T."/>
            <person name="Morin E."/>
            <person name="Murat C."/>
            <person name="Riley R."/>
            <person name="Ohm R."/>
            <person name="Sun H."/>
            <person name="Tunlid A."/>
            <person name="Henrissat B."/>
            <person name="Grigoriev I.V."/>
            <person name="Hibbett D.S."/>
            <person name="Martin F."/>
        </authorList>
    </citation>
    <scope>NUCLEOTIDE SEQUENCE [LARGE SCALE GENOMIC DNA]</scope>
    <source>
        <strain evidence="2">LaAM-08-1</strain>
    </source>
</reference>
<accession>A0A0C9WZ19</accession>
<organism evidence="1 2">
    <name type="scientific">Laccaria amethystina LaAM-08-1</name>
    <dbReference type="NCBI Taxonomy" id="1095629"/>
    <lineage>
        <taxon>Eukaryota</taxon>
        <taxon>Fungi</taxon>
        <taxon>Dikarya</taxon>
        <taxon>Basidiomycota</taxon>
        <taxon>Agaricomycotina</taxon>
        <taxon>Agaricomycetes</taxon>
        <taxon>Agaricomycetidae</taxon>
        <taxon>Agaricales</taxon>
        <taxon>Agaricineae</taxon>
        <taxon>Hydnangiaceae</taxon>
        <taxon>Laccaria</taxon>
    </lineage>
</organism>
<keyword evidence="2" id="KW-1185">Reference proteome</keyword>